<sequence>MSQQPEFIYCEKPAIDLFQQMGYEYYDGSKRDERGGDITQVVLHDRLKKAIKKINPWLSDENMYKAYSEITSVDGASLMEINQKVWHLLRHGFDVVQVFDGKEEFRTIHYLDYLQPERNDFLVVNQMKFKGKGENSIPDIMVYVNGLPLAVIECKSSSTGKAWDKAYEDLAYYQKNSERLFHFNQICCGLCGVDARYGAISAPQKFYSLYKKSEDETLPFIDEEASPQSILLAALFEKHHFLEIIRHFVLFELEKGHTIKKLPRYHQIRATNKTIAKLQTGKGGVVWHTQGSGKSITMAYVARKLQAPEYGFENPTILILTDRNELDGQIHDTLNNIGFKNVSKANSVADLEEKLRNTYGGIITSTLQKFQENEVEIGKNSKPPKVKPQKSKEEEEEEEEDNKEERIKTKRTVEGNTLTIVTKIKINDKWYDKEKVVEEIKPLLMKENLYVLVDEAHRSQYGFLAAFMRSVLPKAKFVAFTGTPISKEERSTLGEFYGGTDYIDVYTIKQAVEDGATVALFYEEGIARMDVKREALDKEFEEKFGDESEEKKHKLKGEALKAYQSSEARIEDIAKHVLQHYGTKIYPNGHKAMLVCSGRPAAIQYQRIFTKLKAQGVHHFETKVVVSLGSPKEDAIAREYYETLKWNKENPKDKRPVWVVDPNHIKNETDLFKLPFGKEEERALSGAKKYDNTAIIIVSDMLLTGWDAPIVSCLYLDKSLKEHNLLQAIARVNRSKDGKSAGFIMDYCGIGSHLNEALEIFSGELKVEDLMKNLNKEIPKLSLCHTKLVSFFQSIGVDRKYERVKFLDKALHYIEPLNKRDEFKELLKQFNRSINIVLPNPEARRFESDFRLFNELKYMARNAFPDDTELSVSKEESKMLQEMIYKHLESQGVYEVMEAPVAIIDRKLFEKGLSGDSDKTKELKKRNSLKHTVRVGMDRNPDFYKPLAQRLEELIKMKEAQQMDDAQLLLAYNELADEMAQEHQEADQLGFTKPYEVAIYNTMKTIYGENAADATQTVFDLIGGELKIVDWQKKGRVKKEMTNKITRYLKTSMEREEAKRKAKEIVEIIEKNDHA</sequence>
<organism evidence="1 2">
    <name type="scientific">Halosquirtibacter laminarini</name>
    <dbReference type="NCBI Taxonomy" id="3374600"/>
    <lineage>
        <taxon>Bacteria</taxon>
        <taxon>Pseudomonadati</taxon>
        <taxon>Bacteroidota</taxon>
        <taxon>Bacteroidia</taxon>
        <taxon>Marinilabiliales</taxon>
        <taxon>Prolixibacteraceae</taxon>
        <taxon>Halosquirtibacter</taxon>
    </lineage>
</organism>
<evidence type="ECO:0000313" key="2">
    <source>
        <dbReference type="Proteomes" id="UP000826212"/>
    </source>
</evidence>
<dbReference type="EMBL" id="CP081303">
    <property type="protein sequence ID" value="QZE14069.1"/>
    <property type="molecule type" value="Genomic_DNA"/>
</dbReference>
<name>A0AC61NET2_9BACT</name>
<keyword evidence="1" id="KW-0067">ATP-binding</keyword>
<evidence type="ECO:0000313" key="1">
    <source>
        <dbReference type="EMBL" id="QZE14069.1"/>
    </source>
</evidence>
<keyword evidence="2" id="KW-1185">Reference proteome</keyword>
<gene>
    <name evidence="1" type="ORF">K4L44_16300</name>
</gene>
<keyword evidence="1" id="KW-0347">Helicase</keyword>
<proteinExistence type="predicted"/>
<dbReference type="Proteomes" id="UP000826212">
    <property type="component" value="Chromosome"/>
</dbReference>
<accession>A0AC61NET2</accession>
<keyword evidence="1" id="KW-0378">Hydrolase</keyword>
<protein>
    <submittedName>
        <fullName evidence="1">DEAD/DEAH box helicase family protein</fullName>
    </submittedName>
</protein>
<reference evidence="1" key="1">
    <citation type="submission" date="2021-08" db="EMBL/GenBank/DDBJ databases">
        <title>Novel anaerobic bacterium isolated from sea squirt in East Sea, Republic of Korea.</title>
        <authorList>
            <person name="Nguyen T.H."/>
            <person name="Li Z."/>
            <person name="Lee Y.-J."/>
            <person name="Ko J."/>
            <person name="Kim S.-G."/>
        </authorList>
    </citation>
    <scope>NUCLEOTIDE SEQUENCE</scope>
    <source>
        <strain evidence="1">KCTC 25031</strain>
    </source>
</reference>
<keyword evidence="1" id="KW-0547">Nucleotide-binding</keyword>